<keyword evidence="3 5" id="KW-0863">Zinc-finger</keyword>
<dbReference type="PANTHER" id="PTHR23057">
    <property type="entry name" value="JUXTAPOSED WITH ANOTHER ZINC FINGER PROTEIN 1"/>
    <property type="match status" value="1"/>
</dbReference>
<dbReference type="SMART" id="SM00355">
    <property type="entry name" value="ZnF_C2H2"/>
    <property type="match status" value="2"/>
</dbReference>
<name>A0A177WAF2_BATDL</name>
<dbReference type="InterPro" id="IPR051580">
    <property type="entry name" value="ZnF-Chromatin_assoc"/>
</dbReference>
<accession>A0A177WAF2</accession>
<evidence type="ECO:0000256" key="1">
    <source>
        <dbReference type="ARBA" id="ARBA00022723"/>
    </source>
</evidence>
<evidence type="ECO:0000313" key="9">
    <source>
        <dbReference type="Proteomes" id="UP000077115"/>
    </source>
</evidence>
<evidence type="ECO:0000256" key="4">
    <source>
        <dbReference type="ARBA" id="ARBA00022833"/>
    </source>
</evidence>
<dbReference type="PROSITE" id="PS50157">
    <property type="entry name" value="ZINC_FINGER_C2H2_2"/>
    <property type="match status" value="1"/>
</dbReference>
<feature type="compositionally biased region" description="Low complexity" evidence="6">
    <location>
        <begin position="342"/>
        <end position="357"/>
    </location>
</feature>
<organism evidence="8 9">
    <name type="scientific">Batrachochytrium dendrobatidis (strain JEL423)</name>
    <dbReference type="NCBI Taxonomy" id="403673"/>
    <lineage>
        <taxon>Eukaryota</taxon>
        <taxon>Fungi</taxon>
        <taxon>Fungi incertae sedis</taxon>
        <taxon>Chytridiomycota</taxon>
        <taxon>Chytridiomycota incertae sedis</taxon>
        <taxon>Chytridiomycetes</taxon>
        <taxon>Rhizophydiales</taxon>
        <taxon>Rhizophydiales incertae sedis</taxon>
        <taxon>Batrachochytrium</taxon>
    </lineage>
</organism>
<dbReference type="EMBL" id="DS022300">
    <property type="protein sequence ID" value="OAJ36674.1"/>
    <property type="molecule type" value="Genomic_DNA"/>
</dbReference>
<dbReference type="InterPro" id="IPR013087">
    <property type="entry name" value="Znf_C2H2_type"/>
</dbReference>
<dbReference type="GO" id="GO:0008270">
    <property type="term" value="F:zinc ion binding"/>
    <property type="evidence" value="ECO:0007669"/>
    <property type="project" value="UniProtKB-KW"/>
</dbReference>
<feature type="domain" description="C2H2-type" evidence="7">
    <location>
        <begin position="574"/>
        <end position="602"/>
    </location>
</feature>
<dbReference type="AlphaFoldDB" id="A0A177WAF2"/>
<dbReference type="InterPro" id="IPR036236">
    <property type="entry name" value="Znf_C2H2_sf"/>
</dbReference>
<evidence type="ECO:0000256" key="3">
    <source>
        <dbReference type="ARBA" id="ARBA00022771"/>
    </source>
</evidence>
<evidence type="ECO:0000313" key="8">
    <source>
        <dbReference type="EMBL" id="OAJ36674.1"/>
    </source>
</evidence>
<reference evidence="8 9" key="2">
    <citation type="submission" date="2016-05" db="EMBL/GenBank/DDBJ databases">
        <title>Lineage-specific infection strategies underlie the spectrum of fungal disease in amphibians.</title>
        <authorList>
            <person name="Cuomo C.A."/>
            <person name="Farrer R.A."/>
            <person name="James T."/>
            <person name="Longcore J."/>
            <person name="Birren B."/>
        </authorList>
    </citation>
    <scope>NUCLEOTIDE SEQUENCE [LARGE SCALE GENOMIC DNA]</scope>
    <source>
        <strain evidence="8 9">JEL423</strain>
    </source>
</reference>
<keyword evidence="4" id="KW-0862">Zinc</keyword>
<sequence length="613" mass="64937">MTSPPYSQSTAALPLPLTAPMMTCVSESTGNICPVNANGNSASSHPYFTAPVAPDNTTLQMPLQLKSEDVLMPNHQQQSVLASHMSSDSNNTFTTKSAALFHHHSPQTPLVLNMPNGNNHTELVGPVLFPESSDDTAINLAAAAAMAAFQAADSGSSTPFQLCNRGKQHAPITTSTVNSSAPPMLTPTHPYINVSTPAKVANSSAVSGSGYVSSHPSFSESAQTAAISQLSNPNRTDMLTNNQSTMSAATPLPNANFPFAFNYPSYQGYFYPGMNVQAGSTQLEENTLSNLSSAPMTSTSSHPYSMVQYPVMYPFVGVTDQSQSASTATVAVAAPTVSFASTPTPAAISTSSASPAPGEERRADPSDDGNGSLSEIDDDVEQSTPTFDSRTKRKSSSGDKFMFPCPRQHCTKVYKNRNGLKYHIQKGICSFPDDLVRAAGDSETHMGLPIVMPTAQGIIPLQAIGFSGMPQSLSFQNPPMNMVFPPMGMNLAGTSMSAFLDPILADPNASIPLAGGPTGSQTTTSLAKPAVPHFSMMDTLGFDLLPHIPHSMVPVMSVPDAAILTPPLQPPKPFFCKICLKRYKNTNGLRYHAKADHPGLKFDLVKGKDEFVL</sequence>
<protein>
    <recommendedName>
        <fullName evidence="7">C2H2-type domain-containing protein</fullName>
    </recommendedName>
</protein>
<dbReference type="SUPFAM" id="SSF57667">
    <property type="entry name" value="beta-beta-alpha zinc fingers"/>
    <property type="match status" value="1"/>
</dbReference>
<dbReference type="VEuPathDB" id="FungiDB:BDEG_20824"/>
<dbReference type="PROSITE" id="PS00028">
    <property type="entry name" value="ZINC_FINGER_C2H2_1"/>
    <property type="match status" value="1"/>
</dbReference>
<gene>
    <name evidence="8" type="ORF">BDEG_20824</name>
</gene>
<keyword evidence="2" id="KW-0677">Repeat</keyword>
<evidence type="ECO:0000259" key="7">
    <source>
        <dbReference type="PROSITE" id="PS50157"/>
    </source>
</evidence>
<dbReference type="STRING" id="403673.A0A177WAF2"/>
<feature type="region of interest" description="Disordered" evidence="6">
    <location>
        <begin position="342"/>
        <end position="401"/>
    </location>
</feature>
<dbReference type="OrthoDB" id="3269380at2759"/>
<proteinExistence type="predicted"/>
<dbReference type="GO" id="GO:0005634">
    <property type="term" value="C:nucleus"/>
    <property type="evidence" value="ECO:0007669"/>
    <property type="project" value="TreeGrafter"/>
</dbReference>
<evidence type="ECO:0000256" key="6">
    <source>
        <dbReference type="SAM" id="MobiDB-lite"/>
    </source>
</evidence>
<reference evidence="8 9" key="1">
    <citation type="submission" date="2006-10" db="EMBL/GenBank/DDBJ databases">
        <title>The Genome Sequence of Batrachochytrium dendrobatidis JEL423.</title>
        <authorList>
            <consortium name="The Broad Institute Genome Sequencing Platform"/>
            <person name="Birren B."/>
            <person name="Lander E."/>
            <person name="Galagan J."/>
            <person name="Cuomo C."/>
            <person name="Devon K."/>
            <person name="Jaffe D."/>
            <person name="Butler J."/>
            <person name="Alvarez P."/>
            <person name="Gnerre S."/>
            <person name="Grabherr M."/>
            <person name="Kleber M."/>
            <person name="Mauceli E."/>
            <person name="Brockman W."/>
            <person name="Young S."/>
            <person name="LaButti K."/>
            <person name="Sykes S."/>
            <person name="DeCaprio D."/>
            <person name="Crawford M."/>
            <person name="Koehrsen M."/>
            <person name="Engels R."/>
            <person name="Montgomery P."/>
            <person name="Pearson M."/>
            <person name="Howarth C."/>
            <person name="Larson L."/>
            <person name="White J."/>
            <person name="O'Leary S."/>
            <person name="Kodira C."/>
            <person name="Zeng Q."/>
            <person name="Yandava C."/>
            <person name="Alvarado L."/>
            <person name="Longcore J."/>
            <person name="James T."/>
        </authorList>
    </citation>
    <scope>NUCLEOTIDE SEQUENCE [LARGE SCALE GENOMIC DNA]</scope>
    <source>
        <strain evidence="8 9">JEL423</strain>
    </source>
</reference>
<evidence type="ECO:0000256" key="2">
    <source>
        <dbReference type="ARBA" id="ARBA00022737"/>
    </source>
</evidence>
<evidence type="ECO:0000256" key="5">
    <source>
        <dbReference type="PROSITE-ProRule" id="PRU00042"/>
    </source>
</evidence>
<dbReference type="PANTHER" id="PTHR23057:SF0">
    <property type="entry name" value="JUXTAPOSED WITH ANOTHER ZINC FINGER PROTEIN 1"/>
    <property type="match status" value="1"/>
</dbReference>
<dbReference type="Proteomes" id="UP000077115">
    <property type="component" value="Unassembled WGS sequence"/>
</dbReference>
<keyword evidence="1" id="KW-0479">Metal-binding</keyword>